<evidence type="ECO:0000256" key="4">
    <source>
        <dbReference type="ARBA" id="ARBA00022989"/>
    </source>
</evidence>
<feature type="compositionally biased region" description="Polar residues" evidence="6">
    <location>
        <begin position="701"/>
        <end position="731"/>
    </location>
</feature>
<accession>A0AAE0IQK7</accession>
<feature type="transmembrane region" description="Helical" evidence="7">
    <location>
        <begin position="291"/>
        <end position="320"/>
    </location>
</feature>
<comment type="similarity">
    <text evidence="2">Belongs to the TMCO4 family.</text>
</comment>
<comment type="caution">
    <text evidence="8">The sequence shown here is derived from an EMBL/GenBank/DDBJ whole genome shotgun (WGS) entry which is preliminary data.</text>
</comment>
<feature type="compositionally biased region" description="Polar residues" evidence="6">
    <location>
        <begin position="263"/>
        <end position="274"/>
    </location>
</feature>
<dbReference type="SUPFAM" id="SSF53474">
    <property type="entry name" value="alpha/beta-Hydrolases"/>
    <property type="match status" value="1"/>
</dbReference>
<evidence type="ECO:0008006" key="10">
    <source>
        <dbReference type="Google" id="ProtNLM"/>
    </source>
</evidence>
<name>A0AAE0IQK7_9PEZI</name>
<comment type="subcellular location">
    <subcellularLocation>
        <location evidence="1">Membrane</location>
        <topology evidence="1">Multi-pass membrane protein</topology>
    </subcellularLocation>
</comment>
<reference evidence="8" key="2">
    <citation type="submission" date="2023-06" db="EMBL/GenBank/DDBJ databases">
        <authorList>
            <consortium name="Lawrence Berkeley National Laboratory"/>
            <person name="Haridas S."/>
            <person name="Hensen N."/>
            <person name="Bonometti L."/>
            <person name="Westerberg I."/>
            <person name="Brannstrom I.O."/>
            <person name="Guillou S."/>
            <person name="Cros-Aarteil S."/>
            <person name="Calhoun S."/>
            <person name="Kuo A."/>
            <person name="Mondo S."/>
            <person name="Pangilinan J."/>
            <person name="Riley R."/>
            <person name="Labutti K."/>
            <person name="Andreopoulos B."/>
            <person name="Lipzen A."/>
            <person name="Chen C."/>
            <person name="Yanf M."/>
            <person name="Daum C."/>
            <person name="Ng V."/>
            <person name="Clum A."/>
            <person name="Steindorff A."/>
            <person name="Ohm R."/>
            <person name="Martin F."/>
            <person name="Silar P."/>
            <person name="Natvig D."/>
            <person name="Lalanne C."/>
            <person name="Gautier V."/>
            <person name="Ament-Velasquez S.L."/>
            <person name="Kruys A."/>
            <person name="Hutchinson M.I."/>
            <person name="Powell A.J."/>
            <person name="Barry K."/>
            <person name="Miller A.N."/>
            <person name="Grigoriev I.V."/>
            <person name="Debuchy R."/>
            <person name="Gladieux P."/>
            <person name="Thoren M.H."/>
            <person name="Johannesson H."/>
        </authorList>
    </citation>
    <scope>NUCLEOTIDE SEQUENCE</scope>
    <source>
        <strain evidence="8">CBS 118394</strain>
    </source>
</reference>
<dbReference type="InterPro" id="IPR029058">
    <property type="entry name" value="AB_hydrolase_fold"/>
</dbReference>
<evidence type="ECO:0000313" key="8">
    <source>
        <dbReference type="EMBL" id="KAK3329533.1"/>
    </source>
</evidence>
<reference evidence="8" key="1">
    <citation type="journal article" date="2023" name="Mol. Phylogenet. Evol.">
        <title>Genome-scale phylogeny and comparative genomics of the fungal order Sordariales.</title>
        <authorList>
            <person name="Hensen N."/>
            <person name="Bonometti L."/>
            <person name="Westerberg I."/>
            <person name="Brannstrom I.O."/>
            <person name="Guillou S."/>
            <person name="Cros-Aarteil S."/>
            <person name="Calhoun S."/>
            <person name="Haridas S."/>
            <person name="Kuo A."/>
            <person name="Mondo S."/>
            <person name="Pangilinan J."/>
            <person name="Riley R."/>
            <person name="LaButti K."/>
            <person name="Andreopoulos B."/>
            <person name="Lipzen A."/>
            <person name="Chen C."/>
            <person name="Yan M."/>
            <person name="Daum C."/>
            <person name="Ng V."/>
            <person name="Clum A."/>
            <person name="Steindorff A."/>
            <person name="Ohm R.A."/>
            <person name="Martin F."/>
            <person name="Silar P."/>
            <person name="Natvig D.O."/>
            <person name="Lalanne C."/>
            <person name="Gautier V."/>
            <person name="Ament-Velasquez S.L."/>
            <person name="Kruys A."/>
            <person name="Hutchinson M.I."/>
            <person name="Powell A.J."/>
            <person name="Barry K."/>
            <person name="Miller A.N."/>
            <person name="Grigoriev I.V."/>
            <person name="Debuchy R."/>
            <person name="Gladieux P."/>
            <person name="Hiltunen Thoren M."/>
            <person name="Johannesson H."/>
        </authorList>
    </citation>
    <scope>NUCLEOTIDE SEQUENCE</scope>
    <source>
        <strain evidence="8">CBS 118394</strain>
    </source>
</reference>
<feature type="region of interest" description="Disordered" evidence="6">
    <location>
        <begin position="687"/>
        <end position="744"/>
    </location>
</feature>
<proteinExistence type="inferred from homology"/>
<dbReference type="PANTHER" id="PTHR17920">
    <property type="entry name" value="TRANSMEMBRANE AND COILED-COIL DOMAIN-CONTAINING PROTEIN 4 TMCO4"/>
    <property type="match status" value="1"/>
</dbReference>
<dbReference type="Proteomes" id="UP001283341">
    <property type="component" value="Unassembled WGS sequence"/>
</dbReference>
<dbReference type="Pfam" id="PF05277">
    <property type="entry name" value="DUF726"/>
    <property type="match status" value="1"/>
</dbReference>
<feature type="region of interest" description="Disordered" evidence="6">
    <location>
        <begin position="263"/>
        <end position="284"/>
    </location>
</feature>
<dbReference type="InterPro" id="IPR007941">
    <property type="entry name" value="DUF726"/>
</dbReference>
<evidence type="ECO:0000256" key="7">
    <source>
        <dbReference type="SAM" id="Phobius"/>
    </source>
</evidence>
<evidence type="ECO:0000256" key="6">
    <source>
        <dbReference type="SAM" id="MobiDB-lite"/>
    </source>
</evidence>
<evidence type="ECO:0000313" key="9">
    <source>
        <dbReference type="Proteomes" id="UP001283341"/>
    </source>
</evidence>
<feature type="compositionally biased region" description="Pro residues" evidence="6">
    <location>
        <begin position="83"/>
        <end position="99"/>
    </location>
</feature>
<dbReference type="PANTHER" id="PTHR17920:SF22">
    <property type="entry name" value="DUF726 DOMAIN PROTEIN (AFU_ORTHOLOGUE AFUA_2G12860)"/>
    <property type="match status" value="1"/>
</dbReference>
<feature type="region of interest" description="Disordered" evidence="6">
    <location>
        <begin position="46"/>
        <end position="101"/>
    </location>
</feature>
<keyword evidence="9" id="KW-1185">Reference proteome</keyword>
<evidence type="ECO:0000256" key="1">
    <source>
        <dbReference type="ARBA" id="ARBA00004141"/>
    </source>
</evidence>
<evidence type="ECO:0000256" key="2">
    <source>
        <dbReference type="ARBA" id="ARBA00009824"/>
    </source>
</evidence>
<dbReference type="GO" id="GO:0016020">
    <property type="term" value="C:membrane"/>
    <property type="evidence" value="ECO:0007669"/>
    <property type="project" value="UniProtKB-SubCell"/>
</dbReference>
<feature type="region of interest" description="Disordered" evidence="6">
    <location>
        <begin position="794"/>
        <end position="819"/>
    </location>
</feature>
<organism evidence="8 9">
    <name type="scientific">Apodospora peruviana</name>
    <dbReference type="NCBI Taxonomy" id="516989"/>
    <lineage>
        <taxon>Eukaryota</taxon>
        <taxon>Fungi</taxon>
        <taxon>Dikarya</taxon>
        <taxon>Ascomycota</taxon>
        <taxon>Pezizomycotina</taxon>
        <taxon>Sordariomycetes</taxon>
        <taxon>Sordariomycetidae</taxon>
        <taxon>Sordariales</taxon>
        <taxon>Lasiosphaeriaceae</taxon>
        <taxon>Apodospora</taxon>
    </lineage>
</organism>
<feature type="transmembrane region" description="Helical" evidence="7">
    <location>
        <begin position="332"/>
        <end position="355"/>
    </location>
</feature>
<keyword evidence="3 7" id="KW-0812">Transmembrane</keyword>
<evidence type="ECO:0000256" key="5">
    <source>
        <dbReference type="ARBA" id="ARBA00023136"/>
    </source>
</evidence>
<feature type="region of interest" description="Disordered" evidence="6">
    <location>
        <begin position="836"/>
        <end position="899"/>
    </location>
</feature>
<protein>
    <recommendedName>
        <fullName evidence="10">Transmembrane and coiled-coil domain-containing protein</fullName>
    </recommendedName>
</protein>
<gene>
    <name evidence="8" type="ORF">B0H66DRAFT_28974</name>
</gene>
<keyword evidence="4 7" id="KW-1133">Transmembrane helix</keyword>
<evidence type="ECO:0000256" key="3">
    <source>
        <dbReference type="ARBA" id="ARBA00022692"/>
    </source>
</evidence>
<feature type="compositionally biased region" description="Polar residues" evidence="6">
    <location>
        <begin position="794"/>
        <end position="809"/>
    </location>
</feature>
<dbReference type="Gene3D" id="3.40.50.1820">
    <property type="entry name" value="alpha/beta hydrolase"/>
    <property type="match status" value="1"/>
</dbReference>
<sequence length="899" mass="96873">MAPLASEPRQVLIVLNLAKRKALYILAAEITQYMRSQLKLKASRDQISSSGNNNGGRDAPLFVPALSYNGAGADDDPEHHRPGPGPPPRTVSAGPPPPASDLVRLRSAALAHFDAWQTDILGKLKELLSTADDAKIIDQRRKRTEQLAKRRAEVPSPGENLIDFGASDIDNGKAAAEAERARAVARLQASYHPIPTRLTTISAEDREEALSCVLLLLLSTGKYPAESRTLAIYLASALGLPLSALNAEEVEIAKSMVEASTSEEAKAQQQQQMSADAEAQKRKQENQTSRYWKVGLASVAGAAIIGVTGGLAAPVVAGAIGGIMGSVGLGGLASFLGIFWMNGALVGTLFGAFGARMTGEMVNQYAREIEDFRFIPLRGAWGSRYRKENKDDRRLRVTVGVNGWLTTENDITGPWRFLGDDSEVFALRYEVRSLLGLGQSLKDLVSSKSWNFVKAEILKRTVLATLWSALWPAYLLSAATSVDNPFSLARNRSEKAGEILADAIINKVQGERPITLIGYSLGARAIYACLRSLAARRAFGLVDTVVFIGAPVPSNSQHWQLMRSVVSGKIYNVYSENDYLLAFLYRATSIQLGVAGLQAIHDIEGVENIDLSEEVQGHMRYSDNIAKILDRCGFPVVEGAAGPIEKELDGEDGIALDDLEREKTGTLIDFGDLAIVDPPPSYTAATNAVPAGFPVKPATQPGRSSSSSQPTRPIRTTMTKKTPSALLSASEDNPLALLGGEDDLPIRSESRAPAAAKSPLYSHPSPALTVPATKKEVIRAPMVTSQFSRHLTPCLSSASSATNPVSPEHQQPRQKIPGSVSRANALPMAMDETISKSATTTSSPMRAEPSSPPILTSSHDQRAQHDNDDDEDNEDYGGIKMVDNDDDFEYLDPTPMEDY</sequence>
<dbReference type="AlphaFoldDB" id="A0AAE0IQK7"/>
<feature type="compositionally biased region" description="Acidic residues" evidence="6">
    <location>
        <begin position="884"/>
        <end position="899"/>
    </location>
</feature>
<dbReference type="EMBL" id="JAUEDM010000001">
    <property type="protein sequence ID" value="KAK3329533.1"/>
    <property type="molecule type" value="Genomic_DNA"/>
</dbReference>
<keyword evidence="5 7" id="KW-0472">Membrane</keyword>